<dbReference type="EMBL" id="QNVT01000012">
    <property type="protein sequence ID" value="REC61793.1"/>
    <property type="molecule type" value="Genomic_DNA"/>
</dbReference>
<comment type="caution">
    <text evidence="1">The sequence shown here is derived from an EMBL/GenBank/DDBJ whole genome shotgun (WGS) entry which is preliminary data.</text>
</comment>
<gene>
    <name evidence="1" type="ORF">DRF65_13725</name>
</gene>
<accession>A0A3D9C7D9</accession>
<evidence type="ECO:0000313" key="1">
    <source>
        <dbReference type="EMBL" id="REC61793.1"/>
    </source>
</evidence>
<reference evidence="2" key="1">
    <citation type="submission" date="2018-06" db="EMBL/GenBank/DDBJ databases">
        <authorList>
            <person name="Lum Nde A."/>
            <person name="Hugo C."/>
        </authorList>
    </citation>
    <scope>NUCLEOTIDE SEQUENCE [LARGE SCALE GENOMIC DNA]</scope>
    <source>
        <strain evidence="2">1_F178</strain>
    </source>
</reference>
<proteinExistence type="predicted"/>
<dbReference type="Proteomes" id="UP000256686">
    <property type="component" value="Unassembled WGS sequence"/>
</dbReference>
<dbReference type="RefSeq" id="WP_115971331.1">
    <property type="nucleotide sequence ID" value="NZ_QNVT01000012.1"/>
</dbReference>
<sequence length="150" mass="17615">MKPSERMTDKMMLKAYSYGDRKNYEIAIINLTEQWFRYARRIFAIARSAGIGLDLKDGYRDGSAKFMIYIEPDRPLYEDFFGDKDIVFLQADSEEIENLYAGNEYMESQTLLFTYEGIAHYRTSQDVGYQTAEFDLAIILEILNHKLQQK</sequence>
<evidence type="ECO:0000313" key="2">
    <source>
        <dbReference type="Proteomes" id="UP000256686"/>
    </source>
</evidence>
<name>A0A3D9C7D9_9FLAO</name>
<organism evidence="1 2">
    <name type="scientific">Chryseobacterium pennae</name>
    <dbReference type="NCBI Taxonomy" id="2258962"/>
    <lineage>
        <taxon>Bacteria</taxon>
        <taxon>Pseudomonadati</taxon>
        <taxon>Bacteroidota</taxon>
        <taxon>Flavobacteriia</taxon>
        <taxon>Flavobacteriales</taxon>
        <taxon>Weeksellaceae</taxon>
        <taxon>Chryseobacterium group</taxon>
        <taxon>Chryseobacterium</taxon>
    </lineage>
</organism>
<protein>
    <submittedName>
        <fullName evidence="1">Uncharacterized protein</fullName>
    </submittedName>
</protein>
<keyword evidence="2" id="KW-1185">Reference proteome</keyword>
<dbReference type="AlphaFoldDB" id="A0A3D9C7D9"/>